<dbReference type="PANTHER" id="PTHR43557:SF2">
    <property type="entry name" value="RIESKE DOMAIN-CONTAINING PROTEIN-RELATED"/>
    <property type="match status" value="1"/>
</dbReference>
<dbReference type="Pfam" id="PF07992">
    <property type="entry name" value="Pyr_redox_2"/>
    <property type="match status" value="1"/>
</dbReference>
<dbReference type="Proteomes" id="UP000288983">
    <property type="component" value="Unassembled WGS sequence"/>
</dbReference>
<evidence type="ECO:0000313" key="7">
    <source>
        <dbReference type="EMBL" id="RWU23071.1"/>
    </source>
</evidence>
<proteinExistence type="predicted"/>
<dbReference type="AlphaFoldDB" id="A0A443ZTP9"/>
<organism evidence="7 8">
    <name type="scientific">Pseudomonas alkylphenolica</name>
    <dbReference type="NCBI Taxonomy" id="237609"/>
    <lineage>
        <taxon>Bacteria</taxon>
        <taxon>Pseudomonadati</taxon>
        <taxon>Pseudomonadota</taxon>
        <taxon>Gammaproteobacteria</taxon>
        <taxon>Pseudomonadales</taxon>
        <taxon>Pseudomonadaceae</taxon>
        <taxon>Pseudomonas</taxon>
    </lineage>
</organism>
<dbReference type="PANTHER" id="PTHR43557">
    <property type="entry name" value="APOPTOSIS-INDUCING FACTOR 1"/>
    <property type="match status" value="1"/>
</dbReference>
<dbReference type="InterPro" id="IPR028202">
    <property type="entry name" value="Reductase_C"/>
</dbReference>
<comment type="caution">
    <text evidence="7">The sequence shown here is derived from an EMBL/GenBank/DDBJ whole genome shotgun (WGS) entry which is preliminary data.</text>
</comment>
<dbReference type="PRINTS" id="PR00411">
    <property type="entry name" value="PNDRDTASEI"/>
</dbReference>
<accession>A0A443ZTP9</accession>
<dbReference type="InterPro" id="IPR050446">
    <property type="entry name" value="FAD-oxidoreductase/Apoptosis"/>
</dbReference>
<dbReference type="InterPro" id="IPR036188">
    <property type="entry name" value="FAD/NAD-bd_sf"/>
</dbReference>
<evidence type="ECO:0000256" key="4">
    <source>
        <dbReference type="ARBA" id="ARBA00023002"/>
    </source>
</evidence>
<dbReference type="InterPro" id="IPR023753">
    <property type="entry name" value="FAD/NAD-binding_dom"/>
</dbReference>
<name>A0A443ZTP9_9PSED</name>
<evidence type="ECO:0000259" key="5">
    <source>
        <dbReference type="Pfam" id="PF07992"/>
    </source>
</evidence>
<protein>
    <submittedName>
        <fullName evidence="7">FAD-containing monooxygenase EthA</fullName>
    </submittedName>
</protein>
<evidence type="ECO:0000313" key="8">
    <source>
        <dbReference type="Proteomes" id="UP000288983"/>
    </source>
</evidence>
<gene>
    <name evidence="7" type="ORF">DM813_12825</name>
</gene>
<feature type="domain" description="Reductase C-terminal" evidence="6">
    <location>
        <begin position="323"/>
        <end position="407"/>
    </location>
</feature>
<sequence length="408" mass="43959">MNRHVVIVGAGHAGVSLCAALRALDFSGAITLLSDEGDLPYHRPPLSKAFLTQDSALVEARLLLEPHSFYDEKQIDLRLNTRVRAIDTQARSLQLADGSELAYDALVLATGARARILTLPGSELDGIVVLRTLEQARTLRERLAASQCVSIVGGGFIGLEIAATARKLGKQVTVLESASRIMERSVSPEVSAYVARKHREQGIHLELDSTVKAFVGDHGRVTAVHTDSAEWPADLVIVGAGSLPNSELAEGAGIACANGILVDARMRTSAPEVYAVGDCVNFQSRHAGSARLRLESIQNANDQARLVAQLINGESADYDALPWFWSDQGEVKLQMVGLALGRTHCVIRGEPDQGRFSVFHYRDTTLIAVDSVNQPLEHLLSRKLLSAGLSPDPALIADTRFALKSLLD</sequence>
<keyword evidence="7" id="KW-0503">Monooxygenase</keyword>
<dbReference type="GO" id="GO:0016651">
    <property type="term" value="F:oxidoreductase activity, acting on NAD(P)H"/>
    <property type="evidence" value="ECO:0007669"/>
    <property type="project" value="TreeGrafter"/>
</dbReference>
<keyword evidence="4" id="KW-0560">Oxidoreductase</keyword>
<dbReference type="InterPro" id="IPR016156">
    <property type="entry name" value="FAD/NAD-linked_Rdtase_dimer_sf"/>
</dbReference>
<keyword evidence="2" id="KW-0285">Flavoprotein</keyword>
<dbReference type="GO" id="GO:0004497">
    <property type="term" value="F:monooxygenase activity"/>
    <property type="evidence" value="ECO:0007669"/>
    <property type="project" value="UniProtKB-KW"/>
</dbReference>
<dbReference type="Gene3D" id="3.30.390.30">
    <property type="match status" value="1"/>
</dbReference>
<dbReference type="Pfam" id="PF14759">
    <property type="entry name" value="Reductase_C"/>
    <property type="match status" value="1"/>
</dbReference>
<comment type="cofactor">
    <cofactor evidence="1">
        <name>FAD</name>
        <dbReference type="ChEBI" id="CHEBI:57692"/>
    </cofactor>
</comment>
<dbReference type="SUPFAM" id="SSF51905">
    <property type="entry name" value="FAD/NAD(P)-binding domain"/>
    <property type="match status" value="1"/>
</dbReference>
<evidence type="ECO:0000256" key="2">
    <source>
        <dbReference type="ARBA" id="ARBA00022630"/>
    </source>
</evidence>
<dbReference type="OrthoDB" id="9800167at2"/>
<keyword evidence="3" id="KW-0274">FAD</keyword>
<dbReference type="PRINTS" id="PR00368">
    <property type="entry name" value="FADPNR"/>
</dbReference>
<dbReference type="Gene3D" id="3.50.50.60">
    <property type="entry name" value="FAD/NAD(P)-binding domain"/>
    <property type="match status" value="2"/>
</dbReference>
<feature type="domain" description="FAD/NAD(P)-binding" evidence="5">
    <location>
        <begin position="4"/>
        <end position="304"/>
    </location>
</feature>
<evidence type="ECO:0000259" key="6">
    <source>
        <dbReference type="Pfam" id="PF14759"/>
    </source>
</evidence>
<dbReference type="EMBL" id="QJRG01000042">
    <property type="protein sequence ID" value="RWU23071.1"/>
    <property type="molecule type" value="Genomic_DNA"/>
</dbReference>
<evidence type="ECO:0000256" key="3">
    <source>
        <dbReference type="ARBA" id="ARBA00022827"/>
    </source>
</evidence>
<dbReference type="SUPFAM" id="SSF55424">
    <property type="entry name" value="FAD/NAD-linked reductases, dimerisation (C-terminal) domain"/>
    <property type="match status" value="1"/>
</dbReference>
<dbReference type="GO" id="GO:0005737">
    <property type="term" value="C:cytoplasm"/>
    <property type="evidence" value="ECO:0007669"/>
    <property type="project" value="TreeGrafter"/>
</dbReference>
<evidence type="ECO:0000256" key="1">
    <source>
        <dbReference type="ARBA" id="ARBA00001974"/>
    </source>
</evidence>
<dbReference type="RefSeq" id="WP_128323739.1">
    <property type="nucleotide sequence ID" value="NZ_QJRG01000042.1"/>
</dbReference>
<reference evidence="7 8" key="1">
    <citation type="submission" date="2018-06" db="EMBL/GenBank/DDBJ databases">
        <title>Bacteria isolated from soil of Wuhan.</title>
        <authorList>
            <person name="Wei X."/>
            <person name="Chunhua H."/>
        </authorList>
    </citation>
    <scope>NUCLEOTIDE SEQUENCE [LARGE SCALE GENOMIC DNA]</scope>
    <source>
        <strain evidence="8">xwS2</strain>
    </source>
</reference>